<evidence type="ECO:0000313" key="3">
    <source>
        <dbReference type="Proteomes" id="UP000093044"/>
    </source>
</evidence>
<dbReference type="Pfam" id="PF00583">
    <property type="entry name" value="Acetyltransf_1"/>
    <property type="match status" value="1"/>
</dbReference>
<dbReference type="AlphaFoldDB" id="A0A1B2I2W0"/>
<evidence type="ECO:0000313" key="2">
    <source>
        <dbReference type="EMBL" id="ANZ44308.1"/>
    </source>
</evidence>
<gene>
    <name evidence="2" type="ORF">BED41_03910</name>
</gene>
<dbReference type="GO" id="GO:0016747">
    <property type="term" value="F:acyltransferase activity, transferring groups other than amino-acyl groups"/>
    <property type="evidence" value="ECO:0007669"/>
    <property type="project" value="InterPro"/>
</dbReference>
<dbReference type="InterPro" id="IPR016181">
    <property type="entry name" value="Acyl_CoA_acyltransferase"/>
</dbReference>
<dbReference type="EMBL" id="CP016757">
    <property type="protein sequence ID" value="ANZ44308.1"/>
    <property type="molecule type" value="Genomic_DNA"/>
</dbReference>
<proteinExistence type="predicted"/>
<dbReference type="Gene3D" id="3.40.630.30">
    <property type="match status" value="1"/>
</dbReference>
<organism evidence="2 3">
    <name type="scientific">Cloacibacillus porcorum</name>
    <dbReference type="NCBI Taxonomy" id="1197717"/>
    <lineage>
        <taxon>Bacteria</taxon>
        <taxon>Thermotogati</taxon>
        <taxon>Synergistota</taxon>
        <taxon>Synergistia</taxon>
        <taxon>Synergistales</taxon>
        <taxon>Synergistaceae</taxon>
        <taxon>Cloacibacillus</taxon>
    </lineage>
</organism>
<keyword evidence="3" id="KW-1185">Reference proteome</keyword>
<name>A0A1B2I2W0_9BACT</name>
<dbReference type="OrthoDB" id="9775804at2"/>
<dbReference type="Proteomes" id="UP000093044">
    <property type="component" value="Chromosome"/>
</dbReference>
<feature type="domain" description="N-acetyltransferase" evidence="1">
    <location>
        <begin position="8"/>
        <end position="168"/>
    </location>
</feature>
<sequence length="173" mass="19170">MFGRSGILEIRAVMPEDAEAIAAIRIQNGVREGVLALSSERINATAEFLNSLAERDRGFVAVENGEVVGFSVMIANREPCRAHSAFIAVMVNADFQQMGIGHKLLKHLVDRADNELMFHRLELLVLTDNERAIKLYKSLGFMVEATRKHAAVVKGTFVNEYLMGRLRGEGAEI</sequence>
<dbReference type="PANTHER" id="PTHR43415">
    <property type="entry name" value="SPERMIDINE N(1)-ACETYLTRANSFERASE"/>
    <property type="match status" value="1"/>
</dbReference>
<dbReference type="InterPro" id="IPR000182">
    <property type="entry name" value="GNAT_dom"/>
</dbReference>
<dbReference type="CDD" id="cd04301">
    <property type="entry name" value="NAT_SF"/>
    <property type="match status" value="1"/>
</dbReference>
<reference evidence="2" key="1">
    <citation type="submission" date="2016-08" db="EMBL/GenBank/DDBJ databases">
        <title>Complete genome of Cloacibacillus porcorum.</title>
        <authorList>
            <person name="Looft T."/>
            <person name="Bayles D.O."/>
            <person name="Alt D.P."/>
        </authorList>
    </citation>
    <scope>NUCLEOTIDE SEQUENCE [LARGE SCALE GENOMIC DNA]</scope>
    <source>
        <strain evidence="2">CL-84</strain>
    </source>
</reference>
<dbReference type="STRING" id="1197717.BED41_03910"/>
<evidence type="ECO:0000259" key="1">
    <source>
        <dbReference type="PROSITE" id="PS51186"/>
    </source>
</evidence>
<dbReference type="PANTHER" id="PTHR43415:SF3">
    <property type="entry name" value="GNAT-FAMILY ACETYLTRANSFERASE"/>
    <property type="match status" value="1"/>
</dbReference>
<dbReference type="PROSITE" id="PS51186">
    <property type="entry name" value="GNAT"/>
    <property type="match status" value="1"/>
</dbReference>
<accession>A0A1B2I2W0</accession>
<dbReference type="KEGG" id="cpor:BED41_03910"/>
<protein>
    <recommendedName>
        <fullName evidence="1">N-acetyltransferase domain-containing protein</fullName>
    </recommendedName>
</protein>
<dbReference type="SUPFAM" id="SSF55729">
    <property type="entry name" value="Acyl-CoA N-acyltransferases (Nat)"/>
    <property type="match status" value="1"/>
</dbReference>